<reference evidence="2" key="1">
    <citation type="submission" date="2022-10" db="EMBL/GenBank/DDBJ databases">
        <title>Genome assembly of Pristionchus species.</title>
        <authorList>
            <person name="Yoshida K."/>
            <person name="Sommer R.J."/>
        </authorList>
    </citation>
    <scope>NUCLEOTIDE SEQUENCE [LARGE SCALE GENOMIC DNA]</scope>
    <source>
        <strain evidence="2">RS5460</strain>
    </source>
</reference>
<evidence type="ECO:0000313" key="2">
    <source>
        <dbReference type="Proteomes" id="UP001328107"/>
    </source>
</evidence>
<feature type="non-terminal residue" evidence="1">
    <location>
        <position position="1"/>
    </location>
</feature>
<organism evidence="1 2">
    <name type="scientific">Pristionchus mayeri</name>
    <dbReference type="NCBI Taxonomy" id="1317129"/>
    <lineage>
        <taxon>Eukaryota</taxon>
        <taxon>Metazoa</taxon>
        <taxon>Ecdysozoa</taxon>
        <taxon>Nematoda</taxon>
        <taxon>Chromadorea</taxon>
        <taxon>Rhabditida</taxon>
        <taxon>Rhabditina</taxon>
        <taxon>Diplogasteromorpha</taxon>
        <taxon>Diplogasteroidea</taxon>
        <taxon>Neodiplogasteridae</taxon>
        <taxon>Pristionchus</taxon>
    </lineage>
</organism>
<protein>
    <submittedName>
        <fullName evidence="1">Uncharacterized protein</fullName>
    </submittedName>
</protein>
<dbReference type="EMBL" id="BTRK01000001">
    <property type="protein sequence ID" value="GMR31639.1"/>
    <property type="molecule type" value="Genomic_DNA"/>
</dbReference>
<name>A0AAN5C7C6_9BILA</name>
<gene>
    <name evidence="1" type="ORF">PMAYCL1PPCAC_01834</name>
</gene>
<dbReference type="AlphaFoldDB" id="A0AAN5C7C6"/>
<comment type="caution">
    <text evidence="1">The sequence shown here is derived from an EMBL/GenBank/DDBJ whole genome shotgun (WGS) entry which is preliminary data.</text>
</comment>
<evidence type="ECO:0000313" key="1">
    <source>
        <dbReference type="EMBL" id="GMR31639.1"/>
    </source>
</evidence>
<proteinExistence type="predicted"/>
<sequence>QTVRVVVRRGCMFTGYAHEISGTAWQERTCSTEFTKCPTTALLIPFERFLVGSRPVKIFQLSFPAYLDGLTRASCVCDPTEATVNGHVPSPPHQCECKYKYLYLSKKYC</sequence>
<keyword evidence="2" id="KW-1185">Reference proteome</keyword>
<dbReference type="Proteomes" id="UP001328107">
    <property type="component" value="Unassembled WGS sequence"/>
</dbReference>
<accession>A0AAN5C7C6</accession>